<feature type="signal peptide" evidence="1">
    <location>
        <begin position="1"/>
        <end position="33"/>
    </location>
</feature>
<evidence type="ECO:0000256" key="1">
    <source>
        <dbReference type="SAM" id="SignalP"/>
    </source>
</evidence>
<name>A0A2A7MU05_MYCAG</name>
<evidence type="ECO:0000313" key="5">
    <source>
        <dbReference type="Proteomes" id="UP000220914"/>
    </source>
</evidence>
<dbReference type="RefSeq" id="WP_097942468.1">
    <property type="nucleotide sequence ID" value="NZ_BLKS01000001.1"/>
</dbReference>
<dbReference type="OrthoDB" id="68195at2"/>
<dbReference type="InterPro" id="IPR014044">
    <property type="entry name" value="CAP_dom"/>
</dbReference>
<dbReference type="AlphaFoldDB" id="A0A2A7MU05"/>
<dbReference type="SUPFAM" id="SSF55797">
    <property type="entry name" value="PR-1-like"/>
    <property type="match status" value="1"/>
</dbReference>
<dbReference type="Proteomes" id="UP000465302">
    <property type="component" value="Unassembled WGS sequence"/>
</dbReference>
<dbReference type="EMBL" id="BLKS01000001">
    <property type="protein sequence ID" value="GFG54084.1"/>
    <property type="molecule type" value="Genomic_DNA"/>
</dbReference>
<sequence length="165" mass="16191">MSLGTASTLTSLCAACAAAAVFGSLGAAGPALADGGDLGGALLNEINATRAANGCGPVSSNPQLTAAAARQATDMLNNGVADHTGSDGSSVVQRVTDAGYTSYANLGEVIFWGTGSAGTPATAVHWWMNSPGHRAIITDCGLTEAGFAAVSNGQKMTAAVDFGAR</sequence>
<reference evidence="4 5" key="1">
    <citation type="submission" date="2017-10" db="EMBL/GenBank/DDBJ databases">
        <title>The new phylogeny of genus Mycobacterium.</title>
        <authorList>
            <person name="Tortoli E."/>
            <person name="Trovato A."/>
            <person name="Cirillo D.M."/>
        </authorList>
    </citation>
    <scope>NUCLEOTIDE SEQUENCE [LARGE SCALE GENOMIC DNA]</scope>
    <source>
        <strain evidence="4 5">CCUG37673</strain>
    </source>
</reference>
<dbReference type="EMBL" id="PDCP01000052">
    <property type="protein sequence ID" value="PEG35029.1"/>
    <property type="molecule type" value="Genomic_DNA"/>
</dbReference>
<reference evidence="3 6" key="2">
    <citation type="journal article" date="2019" name="Emerg. Microbes Infect.">
        <title>Comprehensive subspecies identification of 175 nontuberculous mycobacteria species based on 7547 genomic profiles.</title>
        <authorList>
            <person name="Matsumoto Y."/>
            <person name="Kinjo T."/>
            <person name="Motooka D."/>
            <person name="Nabeya D."/>
            <person name="Jung N."/>
            <person name="Uechi K."/>
            <person name="Horii T."/>
            <person name="Iida T."/>
            <person name="Fujita J."/>
            <person name="Nakamura S."/>
        </authorList>
    </citation>
    <scope>NUCLEOTIDE SEQUENCE [LARGE SCALE GENOMIC DNA]</scope>
    <source>
        <strain evidence="3 6">JCM 6377</strain>
    </source>
</reference>
<gene>
    <name evidence="4" type="ORF">CQY20_23295</name>
    <name evidence="3" type="ORF">MAGR_55250</name>
</gene>
<dbReference type="Gene3D" id="3.40.33.10">
    <property type="entry name" value="CAP"/>
    <property type="match status" value="1"/>
</dbReference>
<keyword evidence="1" id="KW-0732">Signal</keyword>
<dbReference type="Pfam" id="PF00188">
    <property type="entry name" value="CAP"/>
    <property type="match status" value="1"/>
</dbReference>
<comment type="caution">
    <text evidence="4">The sequence shown here is derived from an EMBL/GenBank/DDBJ whole genome shotgun (WGS) entry which is preliminary data.</text>
</comment>
<accession>A0A2A7MU05</accession>
<dbReference type="InterPro" id="IPR035940">
    <property type="entry name" value="CAP_sf"/>
</dbReference>
<keyword evidence="5" id="KW-1185">Reference proteome</keyword>
<dbReference type="PANTHER" id="PTHR31157:SF1">
    <property type="entry name" value="SCP DOMAIN-CONTAINING PROTEIN"/>
    <property type="match status" value="1"/>
</dbReference>
<proteinExistence type="predicted"/>
<feature type="chain" id="PRO_5033756117" evidence="1">
    <location>
        <begin position="34"/>
        <end position="165"/>
    </location>
</feature>
<dbReference type="CDD" id="cd05379">
    <property type="entry name" value="CAP_bacterial"/>
    <property type="match status" value="1"/>
</dbReference>
<feature type="domain" description="SCP" evidence="2">
    <location>
        <begin position="43"/>
        <end position="156"/>
    </location>
</feature>
<reference evidence="3" key="3">
    <citation type="submission" date="2020-02" db="EMBL/GenBank/DDBJ databases">
        <authorList>
            <person name="Matsumoto Y."/>
            <person name="Motooka D."/>
            <person name="Nakamura S."/>
        </authorList>
    </citation>
    <scope>NUCLEOTIDE SEQUENCE</scope>
    <source>
        <strain evidence="3">JCM 6377</strain>
    </source>
</reference>
<evidence type="ECO:0000259" key="2">
    <source>
        <dbReference type="Pfam" id="PF00188"/>
    </source>
</evidence>
<evidence type="ECO:0000313" key="3">
    <source>
        <dbReference type="EMBL" id="GFG54084.1"/>
    </source>
</evidence>
<organism evidence="4 5">
    <name type="scientific">Mycolicibacterium agri</name>
    <name type="common">Mycobacterium agri</name>
    <dbReference type="NCBI Taxonomy" id="36811"/>
    <lineage>
        <taxon>Bacteria</taxon>
        <taxon>Bacillati</taxon>
        <taxon>Actinomycetota</taxon>
        <taxon>Actinomycetes</taxon>
        <taxon>Mycobacteriales</taxon>
        <taxon>Mycobacteriaceae</taxon>
        <taxon>Mycolicibacterium</taxon>
    </lineage>
</organism>
<protein>
    <submittedName>
        <fullName evidence="4">Secretion protein</fullName>
    </submittedName>
</protein>
<dbReference type="Proteomes" id="UP000220914">
    <property type="component" value="Unassembled WGS sequence"/>
</dbReference>
<dbReference type="PANTHER" id="PTHR31157">
    <property type="entry name" value="SCP DOMAIN-CONTAINING PROTEIN"/>
    <property type="match status" value="1"/>
</dbReference>
<evidence type="ECO:0000313" key="6">
    <source>
        <dbReference type="Proteomes" id="UP000465302"/>
    </source>
</evidence>
<evidence type="ECO:0000313" key="4">
    <source>
        <dbReference type="EMBL" id="PEG35029.1"/>
    </source>
</evidence>